<gene>
    <name evidence="1" type="ORF">JCM5805K_0375</name>
</gene>
<organism evidence="1 2">
    <name type="scientific">Lactococcus lactis subsp. lactis</name>
    <name type="common">Streptococcus lactis</name>
    <dbReference type="NCBI Taxonomy" id="1360"/>
    <lineage>
        <taxon>Bacteria</taxon>
        <taxon>Bacillati</taxon>
        <taxon>Bacillota</taxon>
        <taxon>Bacilli</taxon>
        <taxon>Lactobacillales</taxon>
        <taxon>Streptococcaceae</taxon>
        <taxon>Lactococcus</taxon>
    </lineage>
</organism>
<dbReference type="Proteomes" id="UP000031847">
    <property type="component" value="Unassembled WGS sequence"/>
</dbReference>
<comment type="caution">
    <text evidence="1">The sequence shown here is derived from an EMBL/GenBank/DDBJ whole genome shotgun (WGS) entry which is preliminary data.</text>
</comment>
<evidence type="ECO:0000313" key="1">
    <source>
        <dbReference type="EMBL" id="GAM79268.1"/>
    </source>
</evidence>
<reference evidence="1 2" key="1">
    <citation type="submission" date="2015-01" db="EMBL/GenBank/DDBJ databases">
        <title>Lactococcus lactis subsp.lactis JCM 5805 whole genome shotgun sequence.</title>
        <authorList>
            <person name="Fujii T."/>
            <person name="Tomita Y."/>
            <person name="Ikushima S."/>
            <person name="Fujiwara D."/>
        </authorList>
    </citation>
    <scope>NUCLEOTIDE SEQUENCE [LARGE SCALE GENOMIC DNA]</scope>
    <source>
        <strain evidence="1 2">JCM 5805</strain>
    </source>
</reference>
<proteinExistence type="predicted"/>
<dbReference type="PATRIC" id="fig|1360.96.peg.2682"/>
<dbReference type="RefSeq" id="WP_025016921.1">
    <property type="nucleotide sequence ID" value="NZ_BAABQR010000004.1"/>
</dbReference>
<sequence length="157" mass="16820">MDNKQNDSSSGIGLVAALIVTGVAIPLLFSNFVTMLVGTFIVAVGIAGFGIELDKIYGGKDYTSMFLGGAFLLIGIVSTILFPNIFTKLVLIILLEIGVFGLISGIVKSISQNSEIDDKKAKQPREMKKSSFFLIISIIVGMTGFIANVFTILAFFK</sequence>
<dbReference type="EMBL" id="BBSI01000012">
    <property type="protein sequence ID" value="GAM79268.1"/>
    <property type="molecule type" value="Genomic_DNA"/>
</dbReference>
<accession>A0A0B8QWF4</accession>
<evidence type="ECO:0000313" key="2">
    <source>
        <dbReference type="Proteomes" id="UP000031847"/>
    </source>
</evidence>
<name>A0A0B8QWF4_LACLL</name>
<dbReference type="AlphaFoldDB" id="A0A0B8QWF4"/>
<protein>
    <submittedName>
        <fullName evidence="1">Cation/multidrug efflux pump</fullName>
    </submittedName>
</protein>